<dbReference type="EMBL" id="QGDT01000006">
    <property type="protein sequence ID" value="PWJ57575.1"/>
    <property type="molecule type" value="Genomic_DNA"/>
</dbReference>
<keyword evidence="2" id="KW-1185">Reference proteome</keyword>
<sequence length="74" mass="8418">MNIKVEGKLQRAKNKSTLLQLRTRRDNKCLIATKATPLQGQPSLRIRNRGKYYQPGFCCSPGVFTNSFCMIGNR</sequence>
<dbReference type="Proteomes" id="UP000245880">
    <property type="component" value="Unassembled WGS sequence"/>
</dbReference>
<reference evidence="1 2" key="1">
    <citation type="submission" date="2018-03" db="EMBL/GenBank/DDBJ databases">
        <title>Genomic Encyclopedia of Archaeal and Bacterial Type Strains, Phase II (KMG-II): from individual species to whole genera.</title>
        <authorList>
            <person name="Goeker M."/>
        </authorList>
    </citation>
    <scope>NUCLEOTIDE SEQUENCE [LARGE SCALE GENOMIC DNA]</scope>
    <source>
        <strain evidence="1 2">DSM 100346</strain>
    </source>
</reference>
<name>A0A316AIH0_9BACT</name>
<evidence type="ECO:0000313" key="2">
    <source>
        <dbReference type="Proteomes" id="UP000245880"/>
    </source>
</evidence>
<protein>
    <submittedName>
        <fullName evidence="1">Uncharacterized protein</fullName>
    </submittedName>
</protein>
<comment type="caution">
    <text evidence="1">The sequence shown here is derived from an EMBL/GenBank/DDBJ whole genome shotgun (WGS) entry which is preliminary data.</text>
</comment>
<gene>
    <name evidence="1" type="ORF">CLV98_10645</name>
</gene>
<evidence type="ECO:0000313" key="1">
    <source>
        <dbReference type="EMBL" id="PWJ57575.1"/>
    </source>
</evidence>
<dbReference type="AlphaFoldDB" id="A0A316AIH0"/>
<organism evidence="1 2">
    <name type="scientific">Dyadobacter jejuensis</name>
    <dbReference type="NCBI Taxonomy" id="1082580"/>
    <lineage>
        <taxon>Bacteria</taxon>
        <taxon>Pseudomonadati</taxon>
        <taxon>Bacteroidota</taxon>
        <taxon>Cytophagia</taxon>
        <taxon>Cytophagales</taxon>
        <taxon>Spirosomataceae</taxon>
        <taxon>Dyadobacter</taxon>
    </lineage>
</organism>
<proteinExistence type="predicted"/>
<accession>A0A316AIH0</accession>